<evidence type="ECO:0000256" key="7">
    <source>
        <dbReference type="RuleBase" id="RU363032"/>
    </source>
</evidence>
<dbReference type="SUPFAM" id="SSF161098">
    <property type="entry name" value="MetI-like"/>
    <property type="match status" value="1"/>
</dbReference>
<dbReference type="PANTHER" id="PTHR43163:SF6">
    <property type="entry name" value="DIPEPTIDE TRANSPORT SYSTEM PERMEASE PROTEIN DPPB-RELATED"/>
    <property type="match status" value="1"/>
</dbReference>
<feature type="transmembrane region" description="Helical" evidence="7">
    <location>
        <begin position="175"/>
        <end position="195"/>
    </location>
</feature>
<dbReference type="GO" id="GO:0055085">
    <property type="term" value="P:transmembrane transport"/>
    <property type="evidence" value="ECO:0007669"/>
    <property type="project" value="InterPro"/>
</dbReference>
<comment type="subcellular location">
    <subcellularLocation>
        <location evidence="1 7">Cell membrane</location>
        <topology evidence="1 7">Multi-pass membrane protein</topology>
    </subcellularLocation>
</comment>
<organism evidence="9 10">
    <name type="scientific">Cellulomonas fimi</name>
    <dbReference type="NCBI Taxonomy" id="1708"/>
    <lineage>
        <taxon>Bacteria</taxon>
        <taxon>Bacillati</taxon>
        <taxon>Actinomycetota</taxon>
        <taxon>Actinomycetes</taxon>
        <taxon>Micrococcales</taxon>
        <taxon>Cellulomonadaceae</taxon>
        <taxon>Cellulomonas</taxon>
    </lineage>
</organism>
<feature type="transmembrane region" description="Helical" evidence="7">
    <location>
        <begin position="239"/>
        <end position="267"/>
    </location>
</feature>
<dbReference type="InterPro" id="IPR035906">
    <property type="entry name" value="MetI-like_sf"/>
</dbReference>
<comment type="similarity">
    <text evidence="7">Belongs to the binding-protein-dependent transport system permease family.</text>
</comment>
<evidence type="ECO:0000256" key="1">
    <source>
        <dbReference type="ARBA" id="ARBA00004651"/>
    </source>
</evidence>
<dbReference type="RefSeq" id="WP_169323393.1">
    <property type="nucleotide sequence ID" value="NZ_JABCJJ010000003.1"/>
</dbReference>
<dbReference type="Proteomes" id="UP000562124">
    <property type="component" value="Unassembled WGS sequence"/>
</dbReference>
<keyword evidence="4 7" id="KW-0812">Transmembrane</keyword>
<protein>
    <submittedName>
        <fullName evidence="9">ABC transporter permease</fullName>
    </submittedName>
</protein>
<keyword evidence="3" id="KW-1003">Cell membrane</keyword>
<proteinExistence type="inferred from homology"/>
<sequence>MLRFVTTRVLRAILTIWIAVTITFFLLRLLPADPTLLVVEGDMTPEMQAALREQYGLDKPLLVQYALYLGELLRGNLGVSFRQLVPVSEVLLDRLPWTLLLAGSAFVLTILIGIPLGVYAAVGRGKVIDKLVQVFGITANALFVPSIAIMLLVVFGSNLGWFPIGQAIDPDTRGLAAYLSLLHHLALPLFSLVLVQLGPYALTLRTNMLEVLGEDYIKSARSRGLTPRRTIWRHALRNAMLPALTLMGLQLGTLIGGAVLTETVFAYPGVGRLIYESVRQLDYPMLQGAFVLLAITVVLANLVTDMVSMVLNPRIRTS</sequence>
<dbReference type="EMBL" id="JABCJJ010000003">
    <property type="protein sequence ID" value="NMR19244.1"/>
    <property type="molecule type" value="Genomic_DNA"/>
</dbReference>
<keyword evidence="6 7" id="KW-0472">Membrane</keyword>
<accession>A0A7Y0QGV3</accession>
<comment type="caution">
    <text evidence="9">The sequence shown here is derived from an EMBL/GenBank/DDBJ whole genome shotgun (WGS) entry which is preliminary data.</text>
</comment>
<evidence type="ECO:0000256" key="2">
    <source>
        <dbReference type="ARBA" id="ARBA00022448"/>
    </source>
</evidence>
<feature type="domain" description="ABC transmembrane type-1" evidence="8">
    <location>
        <begin position="95"/>
        <end position="304"/>
    </location>
</feature>
<evidence type="ECO:0000313" key="10">
    <source>
        <dbReference type="Proteomes" id="UP000562124"/>
    </source>
</evidence>
<dbReference type="PROSITE" id="PS50928">
    <property type="entry name" value="ABC_TM1"/>
    <property type="match status" value="1"/>
</dbReference>
<feature type="transmembrane region" description="Helical" evidence="7">
    <location>
        <begin position="287"/>
        <end position="311"/>
    </location>
</feature>
<gene>
    <name evidence="9" type="ORF">HIR71_03265</name>
</gene>
<evidence type="ECO:0000256" key="3">
    <source>
        <dbReference type="ARBA" id="ARBA00022475"/>
    </source>
</evidence>
<evidence type="ECO:0000259" key="8">
    <source>
        <dbReference type="PROSITE" id="PS50928"/>
    </source>
</evidence>
<evidence type="ECO:0000256" key="4">
    <source>
        <dbReference type="ARBA" id="ARBA00022692"/>
    </source>
</evidence>
<feature type="transmembrane region" description="Helical" evidence="7">
    <location>
        <begin position="12"/>
        <end position="30"/>
    </location>
</feature>
<name>A0A7Y0QGV3_CELFI</name>
<dbReference type="AlphaFoldDB" id="A0A7Y0QGV3"/>
<dbReference type="PANTHER" id="PTHR43163">
    <property type="entry name" value="DIPEPTIDE TRANSPORT SYSTEM PERMEASE PROTEIN DPPB-RELATED"/>
    <property type="match status" value="1"/>
</dbReference>
<dbReference type="GO" id="GO:0005886">
    <property type="term" value="C:plasma membrane"/>
    <property type="evidence" value="ECO:0007669"/>
    <property type="project" value="UniProtKB-SubCell"/>
</dbReference>
<dbReference type="CDD" id="cd06261">
    <property type="entry name" value="TM_PBP2"/>
    <property type="match status" value="1"/>
</dbReference>
<keyword evidence="2 7" id="KW-0813">Transport</keyword>
<dbReference type="Pfam" id="PF19300">
    <property type="entry name" value="BPD_transp_1_N"/>
    <property type="match status" value="1"/>
</dbReference>
<dbReference type="Gene3D" id="1.10.3720.10">
    <property type="entry name" value="MetI-like"/>
    <property type="match status" value="1"/>
</dbReference>
<feature type="transmembrane region" description="Helical" evidence="7">
    <location>
        <begin position="97"/>
        <end position="122"/>
    </location>
</feature>
<dbReference type="InterPro" id="IPR045621">
    <property type="entry name" value="BPD_transp_1_N"/>
</dbReference>
<dbReference type="Pfam" id="PF00528">
    <property type="entry name" value="BPD_transp_1"/>
    <property type="match status" value="1"/>
</dbReference>
<reference evidence="9 10" key="1">
    <citation type="submission" date="2020-04" db="EMBL/GenBank/DDBJ databases">
        <title>Sequencing and Assembly of C. fimi.</title>
        <authorList>
            <person name="Ramsey A.R."/>
        </authorList>
    </citation>
    <scope>NUCLEOTIDE SEQUENCE [LARGE SCALE GENOMIC DNA]</scope>
    <source>
        <strain evidence="9 10">SB</strain>
    </source>
</reference>
<keyword evidence="5 7" id="KW-1133">Transmembrane helix</keyword>
<evidence type="ECO:0000256" key="6">
    <source>
        <dbReference type="ARBA" id="ARBA00023136"/>
    </source>
</evidence>
<evidence type="ECO:0000256" key="5">
    <source>
        <dbReference type="ARBA" id="ARBA00022989"/>
    </source>
</evidence>
<feature type="transmembrane region" description="Helical" evidence="7">
    <location>
        <begin position="134"/>
        <end position="155"/>
    </location>
</feature>
<evidence type="ECO:0000313" key="9">
    <source>
        <dbReference type="EMBL" id="NMR19244.1"/>
    </source>
</evidence>
<dbReference type="InterPro" id="IPR000515">
    <property type="entry name" value="MetI-like"/>
</dbReference>
<keyword evidence="10" id="KW-1185">Reference proteome</keyword>